<reference evidence="4 5" key="1">
    <citation type="submission" date="2020-08" db="EMBL/GenBank/DDBJ databases">
        <title>Genomic Encyclopedia of Type Strains, Phase IV (KMG-IV): sequencing the most valuable type-strain genomes for metagenomic binning, comparative biology and taxonomic classification.</title>
        <authorList>
            <person name="Goeker M."/>
        </authorList>
    </citation>
    <scope>NUCLEOTIDE SEQUENCE [LARGE SCALE GENOMIC DNA]</scope>
    <source>
        <strain evidence="4 5">DSM 29007</strain>
    </source>
</reference>
<gene>
    <name evidence="4" type="ORF">HNQ61_003946</name>
</gene>
<keyword evidence="4" id="KW-0238">DNA-binding</keyword>
<dbReference type="GO" id="GO:0043565">
    <property type="term" value="F:sequence-specific DNA binding"/>
    <property type="evidence" value="ECO:0007669"/>
    <property type="project" value="InterPro"/>
</dbReference>
<dbReference type="GO" id="GO:0003700">
    <property type="term" value="F:DNA-binding transcription factor activity"/>
    <property type="evidence" value="ECO:0007669"/>
    <property type="project" value="InterPro"/>
</dbReference>
<dbReference type="Proteomes" id="UP000582837">
    <property type="component" value="Unassembled WGS sequence"/>
</dbReference>
<name>A0A841H2R6_9BACT</name>
<evidence type="ECO:0000256" key="2">
    <source>
        <dbReference type="ARBA" id="ARBA00023163"/>
    </source>
</evidence>
<dbReference type="EMBL" id="JACHIA010000014">
    <property type="protein sequence ID" value="MBB6072284.1"/>
    <property type="molecule type" value="Genomic_DNA"/>
</dbReference>
<dbReference type="SMART" id="SM00342">
    <property type="entry name" value="HTH_ARAC"/>
    <property type="match status" value="1"/>
</dbReference>
<dbReference type="SUPFAM" id="SSF46689">
    <property type="entry name" value="Homeodomain-like"/>
    <property type="match status" value="2"/>
</dbReference>
<sequence>MLQESAVYVVVQGRKQVMLGDERYVYDRSRYLAVSVDLPVVGNVLEASPDEPYLCLTLRVDPRELAALIVETGRPAPRDDHDGRALYVSPLQTPLLDGLLRLVRLLDAPEDIGVLAPLILREVNYRLLQSEQFGRLAQMAMGDGRLRRVSGAIAWIRDHFAEPLQIEALAGRVHMSSSTLHHQFKAATAMSPIQYQKRLRLLEARRLLLSGAPSADSVAYEVGYASASQFSREYARLFGQPPRRDADRLRDAAVGGAAIG</sequence>
<keyword evidence="2" id="KW-0804">Transcription</keyword>
<evidence type="ECO:0000259" key="3">
    <source>
        <dbReference type="PROSITE" id="PS01124"/>
    </source>
</evidence>
<evidence type="ECO:0000313" key="4">
    <source>
        <dbReference type="EMBL" id="MBB6072284.1"/>
    </source>
</evidence>
<dbReference type="InterPro" id="IPR009594">
    <property type="entry name" value="Tscrpt_reg_HTH_AraC_N"/>
</dbReference>
<dbReference type="Gene3D" id="1.10.10.60">
    <property type="entry name" value="Homeodomain-like"/>
    <property type="match status" value="1"/>
</dbReference>
<dbReference type="Pfam" id="PF06719">
    <property type="entry name" value="AraC_N"/>
    <property type="match status" value="1"/>
</dbReference>
<proteinExistence type="predicted"/>
<keyword evidence="1" id="KW-0805">Transcription regulation</keyword>
<evidence type="ECO:0000256" key="1">
    <source>
        <dbReference type="ARBA" id="ARBA00023015"/>
    </source>
</evidence>
<dbReference type="PROSITE" id="PS01124">
    <property type="entry name" value="HTH_ARAC_FAMILY_2"/>
    <property type="match status" value="1"/>
</dbReference>
<dbReference type="InterPro" id="IPR018060">
    <property type="entry name" value="HTH_AraC"/>
</dbReference>
<dbReference type="PANTHER" id="PTHR43436">
    <property type="entry name" value="ARAC-FAMILY TRANSCRIPTIONAL REGULATOR"/>
    <property type="match status" value="1"/>
</dbReference>
<organism evidence="4 5">
    <name type="scientific">Longimicrobium terrae</name>
    <dbReference type="NCBI Taxonomy" id="1639882"/>
    <lineage>
        <taxon>Bacteria</taxon>
        <taxon>Pseudomonadati</taxon>
        <taxon>Gemmatimonadota</taxon>
        <taxon>Longimicrobiia</taxon>
        <taxon>Longimicrobiales</taxon>
        <taxon>Longimicrobiaceae</taxon>
        <taxon>Longimicrobium</taxon>
    </lineage>
</organism>
<keyword evidence="5" id="KW-1185">Reference proteome</keyword>
<dbReference type="AlphaFoldDB" id="A0A841H2R6"/>
<comment type="caution">
    <text evidence="4">The sequence shown here is derived from an EMBL/GenBank/DDBJ whole genome shotgun (WGS) entry which is preliminary data.</text>
</comment>
<dbReference type="PANTHER" id="PTHR43436:SF1">
    <property type="entry name" value="TRANSCRIPTIONAL REGULATORY PROTEIN"/>
    <property type="match status" value="1"/>
</dbReference>
<accession>A0A841H2R6</accession>
<feature type="domain" description="HTH araC/xylS-type" evidence="3">
    <location>
        <begin position="150"/>
        <end position="248"/>
    </location>
</feature>
<dbReference type="Pfam" id="PF12833">
    <property type="entry name" value="HTH_18"/>
    <property type="match status" value="1"/>
</dbReference>
<dbReference type="InterPro" id="IPR009057">
    <property type="entry name" value="Homeodomain-like_sf"/>
</dbReference>
<evidence type="ECO:0000313" key="5">
    <source>
        <dbReference type="Proteomes" id="UP000582837"/>
    </source>
</evidence>
<protein>
    <submittedName>
        <fullName evidence="4">AraC-like DNA-binding protein</fullName>
    </submittedName>
</protein>